<dbReference type="EMBL" id="CM008965">
    <property type="protein sequence ID" value="PNW84155.1"/>
    <property type="molecule type" value="Genomic_DNA"/>
</dbReference>
<feature type="region of interest" description="Disordered" evidence="2">
    <location>
        <begin position="406"/>
        <end position="552"/>
    </location>
</feature>
<keyword evidence="1" id="KW-0677">Repeat</keyword>
<accession>A0A2K3DUH0</accession>
<feature type="compositionally biased region" description="Gly residues" evidence="2">
    <location>
        <begin position="907"/>
        <end position="927"/>
    </location>
</feature>
<evidence type="ECO:0000259" key="3">
    <source>
        <dbReference type="Pfam" id="PF13229"/>
    </source>
</evidence>
<keyword evidence="5" id="KW-1185">Reference proteome</keyword>
<feature type="compositionally biased region" description="Low complexity" evidence="2">
    <location>
        <begin position="450"/>
        <end position="464"/>
    </location>
</feature>
<feature type="domain" description="Right handed beta helix" evidence="3">
    <location>
        <begin position="1305"/>
        <end position="1439"/>
    </location>
</feature>
<feature type="compositionally biased region" description="Low complexity" evidence="2">
    <location>
        <begin position="481"/>
        <end position="499"/>
    </location>
</feature>
<dbReference type="InterPro" id="IPR039448">
    <property type="entry name" value="Beta_helix"/>
</dbReference>
<feature type="compositionally biased region" description="Low complexity" evidence="2">
    <location>
        <begin position="422"/>
        <end position="436"/>
    </location>
</feature>
<dbReference type="PANTHER" id="PTHR22990">
    <property type="entry name" value="F-BOX ONLY PROTEIN"/>
    <property type="match status" value="1"/>
</dbReference>
<feature type="compositionally biased region" description="Low complexity" evidence="2">
    <location>
        <begin position="96"/>
        <end position="105"/>
    </location>
</feature>
<reference evidence="4 5" key="1">
    <citation type="journal article" date="2007" name="Science">
        <title>The Chlamydomonas genome reveals the evolution of key animal and plant functions.</title>
        <authorList>
            <person name="Merchant S.S."/>
            <person name="Prochnik S.E."/>
            <person name="Vallon O."/>
            <person name="Harris E.H."/>
            <person name="Karpowicz S.J."/>
            <person name="Witman G.B."/>
            <person name="Terry A."/>
            <person name="Salamov A."/>
            <person name="Fritz-Laylin L.K."/>
            <person name="Marechal-Drouard L."/>
            <person name="Marshall W.F."/>
            <person name="Qu L.H."/>
            <person name="Nelson D.R."/>
            <person name="Sanderfoot A.A."/>
            <person name="Spalding M.H."/>
            <person name="Kapitonov V.V."/>
            <person name="Ren Q."/>
            <person name="Ferris P."/>
            <person name="Lindquist E."/>
            <person name="Shapiro H."/>
            <person name="Lucas S.M."/>
            <person name="Grimwood J."/>
            <person name="Schmutz J."/>
            <person name="Cardol P."/>
            <person name="Cerutti H."/>
            <person name="Chanfreau G."/>
            <person name="Chen C.L."/>
            <person name="Cognat V."/>
            <person name="Croft M.T."/>
            <person name="Dent R."/>
            <person name="Dutcher S."/>
            <person name="Fernandez E."/>
            <person name="Fukuzawa H."/>
            <person name="Gonzalez-Ballester D."/>
            <person name="Gonzalez-Halphen D."/>
            <person name="Hallmann A."/>
            <person name="Hanikenne M."/>
            <person name="Hippler M."/>
            <person name="Inwood W."/>
            <person name="Jabbari K."/>
            <person name="Kalanon M."/>
            <person name="Kuras R."/>
            <person name="Lefebvre P.A."/>
            <person name="Lemaire S.D."/>
            <person name="Lobanov A.V."/>
            <person name="Lohr M."/>
            <person name="Manuell A."/>
            <person name="Meier I."/>
            <person name="Mets L."/>
            <person name="Mittag M."/>
            <person name="Mittelmeier T."/>
            <person name="Moroney J.V."/>
            <person name="Moseley J."/>
            <person name="Napoli C."/>
            <person name="Nedelcu A.M."/>
            <person name="Niyogi K."/>
            <person name="Novoselov S.V."/>
            <person name="Paulsen I.T."/>
            <person name="Pazour G."/>
            <person name="Purton S."/>
            <person name="Ral J.P."/>
            <person name="Riano-Pachon D.M."/>
            <person name="Riekhof W."/>
            <person name="Rymarquis L."/>
            <person name="Schroda M."/>
            <person name="Stern D."/>
            <person name="Umen J."/>
            <person name="Willows R."/>
            <person name="Wilson N."/>
            <person name="Zimmer S.L."/>
            <person name="Allmer J."/>
            <person name="Balk J."/>
            <person name="Bisova K."/>
            <person name="Chen C.J."/>
            <person name="Elias M."/>
            <person name="Gendler K."/>
            <person name="Hauser C."/>
            <person name="Lamb M.R."/>
            <person name="Ledford H."/>
            <person name="Long J.C."/>
            <person name="Minagawa J."/>
            <person name="Page M.D."/>
            <person name="Pan J."/>
            <person name="Pootakham W."/>
            <person name="Roje S."/>
            <person name="Rose A."/>
            <person name="Stahlberg E."/>
            <person name="Terauchi A.M."/>
            <person name="Yang P."/>
            <person name="Ball S."/>
            <person name="Bowler C."/>
            <person name="Dieckmann C.L."/>
            <person name="Gladyshev V.N."/>
            <person name="Green P."/>
            <person name="Jorgensen R."/>
            <person name="Mayfield S."/>
            <person name="Mueller-Roeber B."/>
            <person name="Rajamani S."/>
            <person name="Sayre R.T."/>
            <person name="Brokstein P."/>
            <person name="Dubchak I."/>
            <person name="Goodstein D."/>
            <person name="Hornick L."/>
            <person name="Huang Y.W."/>
            <person name="Jhaveri J."/>
            <person name="Luo Y."/>
            <person name="Martinez D."/>
            <person name="Ngau W.C."/>
            <person name="Otillar B."/>
            <person name="Poliakov A."/>
            <person name="Porter A."/>
            <person name="Szajkowski L."/>
            <person name="Werner G."/>
            <person name="Zhou K."/>
            <person name="Grigoriev I.V."/>
            <person name="Rokhsar D.S."/>
            <person name="Grossman A.R."/>
        </authorList>
    </citation>
    <scope>NUCLEOTIDE SEQUENCE [LARGE SCALE GENOMIC DNA]</scope>
    <source>
        <strain evidence="5">CC-503</strain>
    </source>
</reference>
<dbReference type="Gramene" id="PNW84155">
    <property type="protein sequence ID" value="PNW84155"/>
    <property type="gene ID" value="CHLRE_04g223400v5"/>
</dbReference>
<organism evidence="4 5">
    <name type="scientific">Chlamydomonas reinhardtii</name>
    <name type="common">Chlamydomonas smithii</name>
    <dbReference type="NCBI Taxonomy" id="3055"/>
    <lineage>
        <taxon>Eukaryota</taxon>
        <taxon>Viridiplantae</taxon>
        <taxon>Chlorophyta</taxon>
        <taxon>core chlorophytes</taxon>
        <taxon>Chlorophyceae</taxon>
        <taxon>CS clade</taxon>
        <taxon>Chlamydomonadales</taxon>
        <taxon>Chlamydomonadaceae</taxon>
        <taxon>Chlamydomonas</taxon>
    </lineage>
</organism>
<evidence type="ECO:0000256" key="1">
    <source>
        <dbReference type="ARBA" id="ARBA00022737"/>
    </source>
</evidence>
<feature type="region of interest" description="Disordered" evidence="2">
    <location>
        <begin position="1"/>
        <end position="20"/>
    </location>
</feature>
<sequence>MLLQPGQPLTHYQAGSKGPLPVITDDDELLNVEASVVSGPSTPHELDSPASVVRGGPAGARPWSFIEPHHTGGLTPAGKGALVSSLSFGSTVGANNTTGAAAPGGRAKRGSSASGGGGDNSSSAGSSHGGAAGAGDRSGASSSQGVYPPLPPLDPRPTSSEKQLRLQPFSSAMGLPDDAPLMALGAGSGTGAVGAGAGRGSRRGSSGPQGFVASANAAAAAAAATASERLLAAGTRTPLLPSSSLLALAASGATATGAAGVGATGGARAAPRKARTSAGSPAIVPSGPVQLAPFAAVPEAGAAGAGAVAIGAERRGRSFGRSLSVNAGSLGDGGGSGGGAGGAGAETAPGGSALSARASTPPVFPVTSSVGGGSTSTAAGAGVGARLKTMSLNHIKLGQQQAQQQAQAQALAQGARPALRSPPTAGGTAAVAPHPAWITPGGLSPQQRDTAAAAATATATAAATPGGGRLSQPPSPPQRGVTATAVSASASSQARIQASPTLQGRGSGGVPVAYSNSSSGAAGGRHAPTSAPLPRLPERALYSTPSGAGANAAGGSLSTSAAAFLAGGAGGVARSPALILPANLPPAGPAGTEPGAEASEIMFGHGARGAAPQPLGEGEVPPLPEVVVRVPRWLKPSAFQITEKPRSGRLQELVDLMAAVTAPTIFDLGGLEFSGAVVPPPPPQGPQLAGHAHSSTSFYTASGMDSETSSPQPQRSRALFMNPDGVGSVSIGRGGSAANAAAGGSRYRRHSGAIAPGRDQVIAVPPGQYITIYNATLLLTAEQYIMVGAAASLTLKSVEVMGCSRDAAVASAAVRRRALSSAAAAAVASSSLAQPSAQPSSLSLLGGGGGASGAVTAPGSVAGSGLGVARPLRRTSSPGRGDAYLGVAAAGAVASTAASSRRASASGGPGDGLPALAGGGSATGGGGGRRRTVTNSGAASSAISAVPSSINIGAGGAASGPFVLSIPPPMVIPNSSGIHELVDSNEYVDEHGLIEIQGGHMRISNSRIWPGRVQLALCISAGGGATVQYCTTGAVCAAGPRSALSMEHSSVDGGAAGCVSALHGARVGLSGCRLRGGGGVSSAGEAGGGAAAACEIGLEVRGGGTLAAASECELAGCGAAAADGAALHMAGCRVSYPSVYGVLARDAGTTLYGRGLRIDDARRSGVASADGAELRLVDSTVAGSAGGPGVLLLPPTPTSPQRRYGGGAASGDVVIVGSSAAALLPYDQQSLQDVAGAPLAAPAAAAPRAVVSLLRCAVSANAGHGMVVAGGGLGQVYDSELYNNMYCGLEAEGRGSWLEAVGARLIRNEAQGVKLVDGAGGALTKVTSTGNGRDGIALEGGGTAARLVKCESRENRESGLCVTGGAAASMSGCRLSANQHDGLAVGGLGSLALADGCAFLGNTAKGAVVCMGGAAELGPGCSLHGNGSRSVQVSDEGSRLVLARGTSTDRPPVATNGGQLVRM</sequence>
<feature type="compositionally biased region" description="Low complexity" evidence="2">
    <location>
        <begin position="345"/>
        <end position="360"/>
    </location>
</feature>
<dbReference type="Gene3D" id="2.160.20.10">
    <property type="entry name" value="Single-stranded right-handed beta-helix, Pectin lyase-like"/>
    <property type="match status" value="1"/>
</dbReference>
<feature type="compositionally biased region" description="Gly residues" evidence="2">
    <location>
        <begin position="333"/>
        <end position="344"/>
    </location>
</feature>
<dbReference type="RefSeq" id="XP_042925290.1">
    <property type="nucleotide sequence ID" value="XM_043061938.1"/>
</dbReference>
<dbReference type="Proteomes" id="UP000006906">
    <property type="component" value="Chromosome 4"/>
</dbReference>
<dbReference type="KEGG" id="cre:CHLRE_04g223400v5"/>
<dbReference type="Pfam" id="PF13229">
    <property type="entry name" value="Beta_helix"/>
    <property type="match status" value="1"/>
</dbReference>
<evidence type="ECO:0000313" key="4">
    <source>
        <dbReference type="EMBL" id="PNW84155.1"/>
    </source>
</evidence>
<feature type="compositionally biased region" description="Low complexity" evidence="2">
    <location>
        <begin position="406"/>
        <end position="415"/>
    </location>
</feature>
<dbReference type="SUPFAM" id="SSF51126">
    <property type="entry name" value="Pectin lyase-like"/>
    <property type="match status" value="1"/>
</dbReference>
<dbReference type="OrthoDB" id="549205at2759"/>
<name>A0A2K3DUH0_CHLRE</name>
<dbReference type="InterPro" id="IPR011050">
    <property type="entry name" value="Pectin_lyase_fold/virulence"/>
</dbReference>
<evidence type="ECO:0000313" key="5">
    <source>
        <dbReference type="Proteomes" id="UP000006906"/>
    </source>
</evidence>
<feature type="region of interest" description="Disordered" evidence="2">
    <location>
        <begin position="901"/>
        <end position="935"/>
    </location>
</feature>
<feature type="compositionally biased region" description="Low complexity" evidence="2">
    <location>
        <begin position="134"/>
        <end position="145"/>
    </location>
</feature>
<feature type="region of interest" description="Disordered" evidence="2">
    <location>
        <begin position="333"/>
        <end position="360"/>
    </location>
</feature>
<evidence type="ECO:0000256" key="2">
    <source>
        <dbReference type="SAM" id="MobiDB-lite"/>
    </source>
</evidence>
<feature type="compositionally biased region" description="Polar residues" evidence="2">
    <location>
        <begin position="693"/>
        <end position="715"/>
    </location>
</feature>
<proteinExistence type="predicted"/>
<dbReference type="GO" id="GO:0006511">
    <property type="term" value="P:ubiquitin-dependent protein catabolic process"/>
    <property type="evidence" value="ECO:0000318"/>
    <property type="project" value="GO_Central"/>
</dbReference>
<dbReference type="ExpressionAtlas" id="A0A2K3DUH0">
    <property type="expression patterns" value="baseline"/>
</dbReference>
<dbReference type="GO" id="GO:0042981">
    <property type="term" value="P:regulation of apoptotic process"/>
    <property type="evidence" value="ECO:0000318"/>
    <property type="project" value="GO_Central"/>
</dbReference>
<gene>
    <name evidence="4" type="ORF">CHLRE_04g223400v5</name>
</gene>
<dbReference type="InterPro" id="IPR012334">
    <property type="entry name" value="Pectin_lyas_fold"/>
</dbReference>
<dbReference type="InterPro" id="IPR051550">
    <property type="entry name" value="SCF-Subunits/Alg-Epimerases"/>
</dbReference>
<protein>
    <recommendedName>
        <fullName evidence="3">Right handed beta helix domain-containing protein</fullName>
    </recommendedName>
</protein>
<feature type="region of interest" description="Disordered" evidence="2">
    <location>
        <begin position="677"/>
        <end position="718"/>
    </location>
</feature>
<feature type="region of interest" description="Disordered" evidence="2">
    <location>
        <begin position="96"/>
        <end position="163"/>
    </location>
</feature>
<dbReference type="InParanoid" id="A0A2K3DUH0"/>
<dbReference type="PANTHER" id="PTHR22990:SF15">
    <property type="entry name" value="F-BOX ONLY PROTEIN 10"/>
    <property type="match status" value="1"/>
</dbReference>
<dbReference type="GeneID" id="5717784"/>